<dbReference type="RefSeq" id="WP_066595468.1">
    <property type="nucleotide sequence ID" value="NZ_CAJTBZ010000024.1"/>
</dbReference>
<keyword evidence="3" id="KW-1185">Reference proteome</keyword>
<dbReference type="InterPro" id="IPR027417">
    <property type="entry name" value="P-loop_NTPase"/>
</dbReference>
<proteinExistence type="predicted"/>
<dbReference type="PANTHER" id="PTHR43566">
    <property type="entry name" value="CONSERVED PROTEIN"/>
    <property type="match status" value="1"/>
</dbReference>
<comment type="caution">
    <text evidence="2">The sequence shown here is derived from an EMBL/GenBank/DDBJ whole genome shotgun (WGS) entry which is preliminary data.</text>
</comment>
<evidence type="ECO:0000313" key="2">
    <source>
        <dbReference type="EMBL" id="OXE44095.1"/>
    </source>
</evidence>
<dbReference type="Proteomes" id="UP000214610">
    <property type="component" value="Unassembled WGS sequence"/>
</dbReference>
<organism evidence="2 3">
    <name type="scientific">Turicimonas muris</name>
    <dbReference type="NCBI Taxonomy" id="1796652"/>
    <lineage>
        <taxon>Bacteria</taxon>
        <taxon>Pseudomonadati</taxon>
        <taxon>Pseudomonadota</taxon>
        <taxon>Betaproteobacteria</taxon>
        <taxon>Burkholderiales</taxon>
        <taxon>Sutterellaceae</taxon>
        <taxon>Turicimonas</taxon>
    </lineage>
</organism>
<dbReference type="AlphaFoldDB" id="A0A227KA65"/>
<dbReference type="SMART" id="SM00382">
    <property type="entry name" value="AAA"/>
    <property type="match status" value="1"/>
</dbReference>
<dbReference type="SUPFAM" id="SSF52540">
    <property type="entry name" value="P-loop containing nucleoside triphosphate hydrolases"/>
    <property type="match status" value="1"/>
</dbReference>
<dbReference type="Pfam" id="PF13173">
    <property type="entry name" value="AAA_14"/>
    <property type="match status" value="1"/>
</dbReference>
<dbReference type="PANTHER" id="PTHR43566:SF1">
    <property type="entry name" value="AAA+ ATPASE DOMAIN-CONTAINING PROTEIN"/>
    <property type="match status" value="1"/>
</dbReference>
<dbReference type="GeneID" id="78362900"/>
<dbReference type="InterPro" id="IPR041682">
    <property type="entry name" value="AAA_14"/>
</dbReference>
<dbReference type="Pfam" id="PF13635">
    <property type="entry name" value="DUF4143"/>
    <property type="match status" value="1"/>
</dbReference>
<name>A0A227KA65_9BURK</name>
<dbReference type="InterPro" id="IPR025420">
    <property type="entry name" value="DUF4143"/>
</dbReference>
<accession>A0A227KA65</accession>
<sequence length="391" mass="43989">MIEREIAESVASSTTPKAVAIFGPCGAGKTTLLNQIVDIQRSRWIVGDLYSGIEALNLKTEADVDALLSSAKTIVIDEAQRIPDIGLKVKILVDRNIHKSWGTKIFLSGSSALDLASDIKESALGRIKSYRLWPLSIGELAKYDSWALVEERLGNLMVFGMFPSVVTDPRGARESLMEYLETMLYKDIFATSIVRKPEQIMHLTKLLASQIGSEVNYDNLSRETGISKTTIVEYLDLLEQCFIIRRCPSYSSGTVSELKKGKKIYFVDNGIRNAVLEDFSTFSSRHDAGALFENFFFMEMLKHNDYEKTFATQYFWRTKATANTKVSEVDFLEIRDAKPYRAFECKLSDKISSTSSTRKFQEKFPNCPISIVTPKNLRSFFDSATARADQG</sequence>
<dbReference type="EMBL" id="NHMP01000018">
    <property type="protein sequence ID" value="OXE44095.1"/>
    <property type="molecule type" value="Genomic_DNA"/>
</dbReference>
<evidence type="ECO:0000259" key="1">
    <source>
        <dbReference type="SMART" id="SM00382"/>
    </source>
</evidence>
<reference evidence="3" key="1">
    <citation type="submission" date="2017-05" db="EMBL/GenBank/DDBJ databases">
        <title>Improved OligoMM genomes.</title>
        <authorList>
            <person name="Garzetti D."/>
        </authorList>
    </citation>
    <scope>NUCLEOTIDE SEQUENCE [LARGE SCALE GENOMIC DNA]</scope>
    <source>
        <strain evidence="3">YL45</strain>
    </source>
</reference>
<feature type="domain" description="AAA+ ATPase" evidence="1">
    <location>
        <begin position="15"/>
        <end position="138"/>
    </location>
</feature>
<gene>
    <name evidence="2" type="ORF">ADH67_13115</name>
</gene>
<evidence type="ECO:0000313" key="3">
    <source>
        <dbReference type="Proteomes" id="UP000214610"/>
    </source>
</evidence>
<protein>
    <recommendedName>
        <fullName evidence="1">AAA+ ATPase domain-containing protein</fullName>
    </recommendedName>
</protein>
<dbReference type="InterPro" id="IPR003593">
    <property type="entry name" value="AAA+_ATPase"/>
</dbReference>